<feature type="compositionally biased region" description="Polar residues" evidence="6">
    <location>
        <begin position="544"/>
        <end position="566"/>
    </location>
</feature>
<dbReference type="GO" id="GO:0005634">
    <property type="term" value="C:nucleus"/>
    <property type="evidence" value="ECO:0000318"/>
    <property type="project" value="GO_Central"/>
</dbReference>
<dbReference type="InterPro" id="IPR051650">
    <property type="entry name" value="SL_signaling_regulator"/>
</dbReference>
<feature type="domain" description="Clp R" evidence="7">
    <location>
        <begin position="8"/>
        <end position="188"/>
    </location>
</feature>
<gene>
    <name evidence="8" type="primary">LOC123451806</name>
</gene>
<feature type="region of interest" description="Disordered" evidence="6">
    <location>
        <begin position="622"/>
        <end position="694"/>
    </location>
</feature>
<dbReference type="InterPro" id="IPR004176">
    <property type="entry name" value="Clp_R_N"/>
</dbReference>
<feature type="compositionally biased region" description="Low complexity" evidence="6">
    <location>
        <begin position="622"/>
        <end position="636"/>
    </location>
</feature>
<dbReference type="Gramene" id="HORVU.MOREX.r2.5HG0385870.1">
    <property type="protein sequence ID" value="HORVU.MOREX.r2.5HG0385870.1"/>
    <property type="gene ID" value="HORVU.MOREX.r2.5HG0385870"/>
</dbReference>
<accession>A0A8I7BE87</accession>
<evidence type="ECO:0000313" key="9">
    <source>
        <dbReference type="Proteomes" id="UP000011116"/>
    </source>
</evidence>
<dbReference type="Pfam" id="PF07724">
    <property type="entry name" value="AAA_2"/>
    <property type="match status" value="1"/>
</dbReference>
<comment type="similarity">
    <text evidence="1">Belongs to the ClpA/ClpB family.</text>
</comment>
<reference evidence="9" key="1">
    <citation type="journal article" date="2012" name="Nature">
        <title>A physical, genetic and functional sequence assembly of the barley genome.</title>
        <authorList>
            <consortium name="The International Barley Genome Sequencing Consortium"/>
            <person name="Mayer K.F."/>
            <person name="Waugh R."/>
            <person name="Brown J.W."/>
            <person name="Schulman A."/>
            <person name="Langridge P."/>
            <person name="Platzer M."/>
            <person name="Fincher G.B."/>
            <person name="Muehlbauer G.J."/>
            <person name="Sato K."/>
            <person name="Close T.J."/>
            <person name="Wise R.P."/>
            <person name="Stein N."/>
        </authorList>
    </citation>
    <scope>NUCLEOTIDE SEQUENCE [LARGE SCALE GENOMIC DNA]</scope>
    <source>
        <strain evidence="9">cv. Morex</strain>
    </source>
</reference>
<evidence type="ECO:0000256" key="2">
    <source>
        <dbReference type="ARBA" id="ARBA00022737"/>
    </source>
</evidence>
<dbReference type="GeneID" id="123451806"/>
<keyword evidence="2 5" id="KW-0677">Repeat</keyword>
<feature type="compositionally biased region" description="Acidic residues" evidence="6">
    <location>
        <begin position="984"/>
        <end position="1002"/>
    </location>
</feature>
<sequence length="1134" mass="121757">MPTPVPAARQCLSPAAVTALDAAVVSARRRVHAQTTSLHLVAALLAQQAPPLLRDALARARSAAYSPRVQLKALELCFAVSLDRLPSASSASASTSASGADEQPEPPVSNSLMAAIKRSQANQRRNPDTFHFYHQAAFQAATAASQVRVELSQLLLAILDDPVVSRVFDDAGFRSADIKLAILRPAPPMPLLGRLPTRARPPPLFLCSFAAGDDADVPSPAGSAAGAGEENGRRIAEILARGRNPMLVGVGAASAAADFAAASPYRVLPVGPNSIDQTQLSVAAAMASATSGLVISVGDLRELVPDDGELQERGRRVVAEVTRVLETHREGRVWVMGWSATYETYLTFLSKFPLVDKDWELQLLPITAVRAGGLMPPATTPPALSKSASLVESFSPFGGLVNNTYDSNSLAVHPGPQTLRCQQCNDRCEQEVTTIVKGSGITADQGGLPSLLQNGSMMGLNNGLDVIKVRDDQMVLKSKILNLQKKWNEYCLRLHQGSQRINTGPYQLFPNYAAVPVDTERATILSKGSESVTLQRDVIRPSAVSATQTNATPKKSVSPPSISNQRNEGLVLNLQGRHSKGDEQFQDRHAQLRQEHLSSCHDREDHMSPSAAASVATDLVLSTPRGSSSKGTSSVSWKHAVDAEKSTHLTPNKVDDLNMEPPQPFAQPYSSRSSTNMGQTSPSALHSPASGGVSAFGQWRQKPSQLAAQGSDLSDYKLLVERLFKVVGRQEEALSAICGSIVGCQSTERRRGASRKNDIWFSFHGFDSVAKRRVAVALAELVHGSQDSFIHLDLSLQDWGGSSFRGKTGIDCIVEELSKKRRCVIFLDNIDKADCLVQDSLSHAVDTGRFRDMRGKEVAINDSIVILSTRLARCSKNASVGVEEGHIFSEEKILAARGQQLKILIESGTVITSRGSPSSSKVAASPSHPLTKIQTSVYSGCVSKRKLDISDDREKLLESPSNPKRPHRTSSVPFDLNLPVGEDGSSDADGDDSSSNDSPDESIDSLLGLVDRAIEFKAFDFGKLANDILQELSNVLGNIMGPGSTLEVGDGAMEQMLAASWASEDRRRPLQAWLEQVFARSLEELKLKHSKPAGNSALRLVACDCEDGKAAATAAKEDGGFGPLLPSRIILEWR</sequence>
<reference evidence="8" key="3">
    <citation type="submission" date="2022-01" db="UniProtKB">
        <authorList>
            <consortium name="EnsemblPlants"/>
        </authorList>
    </citation>
    <scope>IDENTIFICATION</scope>
    <source>
        <strain evidence="8">subsp. vulgare</strain>
    </source>
</reference>
<reference evidence="8" key="2">
    <citation type="submission" date="2020-10" db="EMBL/GenBank/DDBJ databases">
        <authorList>
            <person name="Scholz U."/>
            <person name="Mascher M."/>
            <person name="Fiebig A."/>
        </authorList>
    </citation>
    <scope>NUCLEOTIDE SEQUENCE [LARGE SCALE GENOMIC DNA]</scope>
    <source>
        <strain evidence="8">cv. Morex</strain>
    </source>
</reference>
<dbReference type="InterPro" id="IPR027417">
    <property type="entry name" value="P-loop_NTPase"/>
</dbReference>
<evidence type="ECO:0000313" key="8">
    <source>
        <dbReference type="EnsemblPlants" id="HORVU.MOREX.r3.5HG0466140.1"/>
    </source>
</evidence>
<keyword evidence="9" id="KW-1185">Reference proteome</keyword>
<dbReference type="Proteomes" id="UP000011116">
    <property type="component" value="Chromosome 5H"/>
</dbReference>
<dbReference type="Pfam" id="PF23569">
    <property type="entry name" value="NBD_SMAX1"/>
    <property type="match status" value="1"/>
</dbReference>
<feature type="region of interest" description="Disordered" evidence="6">
    <location>
        <begin position="952"/>
        <end position="1002"/>
    </location>
</feature>
<dbReference type="InterPro" id="IPR058954">
    <property type="entry name" value="AAA_lid_SMAX1"/>
</dbReference>
<dbReference type="PROSITE" id="PS51903">
    <property type="entry name" value="CLP_R"/>
    <property type="match status" value="1"/>
</dbReference>
<dbReference type="InterPro" id="IPR058680">
    <property type="entry name" value="NBD_SMAX1-like"/>
</dbReference>
<feature type="compositionally biased region" description="Polar residues" evidence="6">
    <location>
        <begin position="668"/>
        <end position="684"/>
    </location>
</feature>
<dbReference type="InterPro" id="IPR036628">
    <property type="entry name" value="Clp_N_dom_sf"/>
</dbReference>
<dbReference type="KEGG" id="hvg:123451806"/>
<dbReference type="InterPro" id="IPR003959">
    <property type="entry name" value="ATPase_AAA_core"/>
</dbReference>
<dbReference type="RefSeq" id="XP_044984282.1">
    <property type="nucleotide sequence ID" value="XM_045128347.1"/>
</dbReference>
<keyword evidence="3" id="KW-0805">Transcription regulation</keyword>
<name>A0A8I7BE87_HORVV</name>
<dbReference type="GO" id="GO:0044183">
    <property type="term" value="F:protein folding chaperone"/>
    <property type="evidence" value="ECO:0000318"/>
    <property type="project" value="GO_Central"/>
</dbReference>
<dbReference type="GO" id="GO:0016887">
    <property type="term" value="F:ATP hydrolysis activity"/>
    <property type="evidence" value="ECO:0007669"/>
    <property type="project" value="InterPro"/>
</dbReference>
<dbReference type="Pfam" id="PF26587">
    <property type="entry name" value="AAA_lid_SMAX1"/>
    <property type="match status" value="1"/>
</dbReference>
<organism evidence="8 9">
    <name type="scientific">Hordeum vulgare subsp. vulgare</name>
    <name type="common">Domesticated barley</name>
    <dbReference type="NCBI Taxonomy" id="112509"/>
    <lineage>
        <taxon>Eukaryota</taxon>
        <taxon>Viridiplantae</taxon>
        <taxon>Streptophyta</taxon>
        <taxon>Embryophyta</taxon>
        <taxon>Tracheophyta</taxon>
        <taxon>Spermatophyta</taxon>
        <taxon>Magnoliopsida</taxon>
        <taxon>Liliopsida</taxon>
        <taxon>Poales</taxon>
        <taxon>Poaceae</taxon>
        <taxon>BOP clade</taxon>
        <taxon>Pooideae</taxon>
        <taxon>Triticodae</taxon>
        <taxon>Triticeae</taxon>
        <taxon>Hordeinae</taxon>
        <taxon>Hordeum</taxon>
    </lineage>
</organism>
<evidence type="ECO:0000256" key="4">
    <source>
        <dbReference type="ARBA" id="ARBA00023163"/>
    </source>
</evidence>
<proteinExistence type="inferred from homology"/>
<dbReference type="Gene3D" id="3.40.50.300">
    <property type="entry name" value="P-loop containing nucleotide triphosphate hydrolases"/>
    <property type="match status" value="1"/>
</dbReference>
<dbReference type="Gene3D" id="1.10.1780.10">
    <property type="entry name" value="Clp, N-terminal domain"/>
    <property type="match status" value="1"/>
</dbReference>
<evidence type="ECO:0000256" key="3">
    <source>
        <dbReference type="ARBA" id="ARBA00023015"/>
    </source>
</evidence>
<feature type="region of interest" description="Disordered" evidence="6">
    <location>
        <begin position="543"/>
        <end position="566"/>
    </location>
</feature>
<evidence type="ECO:0000256" key="5">
    <source>
        <dbReference type="PROSITE-ProRule" id="PRU01251"/>
    </source>
</evidence>
<dbReference type="PANTHER" id="PTHR43572:SF79">
    <property type="entry name" value="CLP R DOMAIN-CONTAINING PROTEIN"/>
    <property type="match status" value="1"/>
</dbReference>
<dbReference type="AlphaFoldDB" id="A0A8I7BE87"/>
<keyword evidence="4" id="KW-0804">Transcription</keyword>
<dbReference type="CDD" id="cd19499">
    <property type="entry name" value="RecA-like_ClpB_Hsp104-like"/>
    <property type="match status" value="1"/>
</dbReference>
<evidence type="ECO:0000256" key="6">
    <source>
        <dbReference type="SAM" id="MobiDB-lite"/>
    </source>
</evidence>
<evidence type="ECO:0000256" key="1">
    <source>
        <dbReference type="ARBA" id="ARBA00008675"/>
    </source>
</evidence>
<dbReference type="Gramene" id="HORVU.MOREX.r3.5HG0466140.1">
    <property type="protein sequence ID" value="HORVU.MOREX.r3.5HG0466140.1"/>
    <property type="gene ID" value="HORVU.MOREX.r3.5HG0466140"/>
</dbReference>
<dbReference type="EnsemblPlants" id="HORVU.MOREX.r3.5HG0466140.1">
    <property type="protein sequence ID" value="HORVU.MOREX.r3.5HG0466140.1"/>
    <property type="gene ID" value="HORVU.MOREX.r3.5HG0466140"/>
</dbReference>
<dbReference type="GO" id="GO:0005524">
    <property type="term" value="F:ATP binding"/>
    <property type="evidence" value="ECO:0007669"/>
    <property type="project" value="InterPro"/>
</dbReference>
<protein>
    <recommendedName>
        <fullName evidence="7">Clp R domain-containing protein</fullName>
    </recommendedName>
</protein>
<dbReference type="OrthoDB" id="1723324at2759"/>
<evidence type="ECO:0000259" key="7">
    <source>
        <dbReference type="PROSITE" id="PS51903"/>
    </source>
</evidence>
<dbReference type="PANTHER" id="PTHR43572">
    <property type="entry name" value="CHAPERONE PROTEIN CLPD, CHLOROPLASTIC"/>
    <property type="match status" value="1"/>
</dbReference>
<dbReference type="SUPFAM" id="SSF52540">
    <property type="entry name" value="P-loop containing nucleoside triphosphate hydrolases"/>
    <property type="match status" value="1"/>
</dbReference>